<protein>
    <submittedName>
        <fullName evidence="1">Uncharacterized protein</fullName>
    </submittedName>
</protein>
<organism evidence="1 2">
    <name type="scientific">Vreelandella subglaciescola</name>
    <dbReference type="NCBI Taxonomy" id="29571"/>
    <lineage>
        <taxon>Bacteria</taxon>
        <taxon>Pseudomonadati</taxon>
        <taxon>Pseudomonadota</taxon>
        <taxon>Gammaproteobacteria</taxon>
        <taxon>Oceanospirillales</taxon>
        <taxon>Halomonadaceae</taxon>
        <taxon>Vreelandella</taxon>
    </lineage>
</organism>
<accession>A0A1M7GRI7</accession>
<evidence type="ECO:0000313" key="2">
    <source>
        <dbReference type="Proteomes" id="UP000190911"/>
    </source>
</evidence>
<sequence>MRFIMTLAVLAGLVYGGLYVYYDASLSRAVEERLGNAGLSDVTVEAVDFSPLAPLLTETEVSAEVAYGGLDASVNLRVVGHPLFTDELSLELGGLEALRLGIGGQ</sequence>
<dbReference type="RefSeq" id="WP_154045244.1">
    <property type="nucleotide sequence ID" value="NZ_LT670847.1"/>
</dbReference>
<dbReference type="Proteomes" id="UP000190911">
    <property type="component" value="Chromosome I"/>
</dbReference>
<keyword evidence="2" id="KW-1185">Reference proteome</keyword>
<dbReference type="InParanoid" id="A0A1M7GRI7"/>
<reference evidence="1 2" key="1">
    <citation type="submission" date="2016-11" db="EMBL/GenBank/DDBJ databases">
        <authorList>
            <person name="Jaros S."/>
            <person name="Januszkiewicz K."/>
            <person name="Wedrychowicz H."/>
        </authorList>
    </citation>
    <scope>NUCLEOTIDE SEQUENCE [LARGE SCALE GENOMIC DNA]</scope>
    <source>
        <strain evidence="1 2">ACAM 12</strain>
    </source>
</reference>
<dbReference type="OrthoDB" id="6168649at2"/>
<dbReference type="EMBL" id="LT670847">
    <property type="protein sequence ID" value="SHM18880.1"/>
    <property type="molecule type" value="Genomic_DNA"/>
</dbReference>
<name>A0A1M7GRI7_9GAMM</name>
<dbReference type="STRING" id="29571.SAMN05878437_1684"/>
<dbReference type="AlphaFoldDB" id="A0A1M7GRI7"/>
<gene>
    <name evidence="1" type="ORF">SAMN05878437_1684</name>
</gene>
<evidence type="ECO:0000313" key="1">
    <source>
        <dbReference type="EMBL" id="SHM18880.1"/>
    </source>
</evidence>
<proteinExistence type="predicted"/>